<protein>
    <submittedName>
        <fullName evidence="2">Type VI secretion system protein ImpE</fullName>
    </submittedName>
</protein>
<gene>
    <name evidence="2" type="ORF">SAMN05192548_104524</name>
</gene>
<dbReference type="Gene3D" id="1.25.40.10">
    <property type="entry name" value="Tetratricopeptide repeat domain"/>
    <property type="match status" value="1"/>
</dbReference>
<feature type="compositionally biased region" description="Low complexity" evidence="1">
    <location>
        <begin position="1"/>
        <end position="15"/>
    </location>
</feature>
<dbReference type="EMBL" id="FRAB01000045">
    <property type="protein sequence ID" value="SHK91861.1"/>
    <property type="molecule type" value="Genomic_DNA"/>
</dbReference>
<dbReference type="AlphaFoldDB" id="A0A1M6WDS4"/>
<dbReference type="SUPFAM" id="SSF144059">
    <property type="entry name" value="ImpE-like"/>
    <property type="match status" value="1"/>
</dbReference>
<feature type="region of interest" description="Disordered" evidence="1">
    <location>
        <begin position="1"/>
        <end position="23"/>
    </location>
</feature>
<dbReference type="Pfam" id="PF07024">
    <property type="entry name" value="ImpE"/>
    <property type="match status" value="1"/>
</dbReference>
<name>A0A1M6WDS4_9BURK</name>
<dbReference type="Proteomes" id="UP000184395">
    <property type="component" value="Unassembled WGS sequence"/>
</dbReference>
<dbReference type="InterPro" id="IPR011990">
    <property type="entry name" value="TPR-like_helical_dom_sf"/>
</dbReference>
<organism evidence="2 3">
    <name type="scientific">Paraburkholderia terricola</name>
    <dbReference type="NCBI Taxonomy" id="169427"/>
    <lineage>
        <taxon>Bacteria</taxon>
        <taxon>Pseudomonadati</taxon>
        <taxon>Pseudomonadota</taxon>
        <taxon>Betaproteobacteria</taxon>
        <taxon>Burkholderiales</taxon>
        <taxon>Burkholderiaceae</taxon>
        <taxon>Paraburkholderia</taxon>
    </lineage>
</organism>
<sequence>MTASSSAASSLADASQETPATSLDDMPLEARLARIEARVRAQPTTATHRWALFQVLCAMGQWARAIQQLQVYAQLSPDEAQAAQAYRDLIRAERWRAKVVAGRERPGFVFEPPLWVEGLIEALRLSANGQVDDADRARERALDQAPLVNARTSRFLFDWVADSDSRLGPVCEIVTAGHYRWLPFSDIAAWQIAVPTKLIDLVWAPCALTLVDGTAVRGFMPARYPGSEGAGSEAGVAGKPVQGMASRMTDATRCAWAEGRAGRMWAGPA</sequence>
<accession>A0A1M6WDS4</accession>
<evidence type="ECO:0000313" key="2">
    <source>
        <dbReference type="EMBL" id="SHK91861.1"/>
    </source>
</evidence>
<evidence type="ECO:0000313" key="3">
    <source>
        <dbReference type="Proteomes" id="UP000184395"/>
    </source>
</evidence>
<reference evidence="2 3" key="1">
    <citation type="submission" date="2016-11" db="EMBL/GenBank/DDBJ databases">
        <authorList>
            <person name="Jaros S."/>
            <person name="Januszkiewicz K."/>
            <person name="Wedrychowicz H."/>
        </authorList>
    </citation>
    <scope>NUCLEOTIDE SEQUENCE [LARGE SCALE GENOMIC DNA]</scope>
    <source>
        <strain evidence="2 3">LMG 20594</strain>
    </source>
</reference>
<evidence type="ECO:0000256" key="1">
    <source>
        <dbReference type="SAM" id="MobiDB-lite"/>
    </source>
</evidence>
<dbReference type="InterPro" id="IPR009211">
    <property type="entry name" value="TagJ"/>
</dbReference>
<proteinExistence type="predicted"/>
<dbReference type="PIRSF" id="PIRSF029288">
    <property type="entry name" value="SciE_ImpE"/>
    <property type="match status" value="1"/>
</dbReference>
<dbReference type="STRING" id="169427.SAMN05192548_104524"/>